<reference evidence="3 4" key="1">
    <citation type="journal article" date="2006" name="Nature">
        <title>Global trends of whole-genome duplications revealed by the ciliate Paramecium tetraurelia.</title>
        <authorList>
            <consortium name="Genoscope"/>
            <person name="Aury J.-M."/>
            <person name="Jaillon O."/>
            <person name="Duret L."/>
            <person name="Noel B."/>
            <person name="Jubin C."/>
            <person name="Porcel B.M."/>
            <person name="Segurens B."/>
            <person name="Daubin V."/>
            <person name="Anthouard V."/>
            <person name="Aiach N."/>
            <person name="Arnaiz O."/>
            <person name="Billaut A."/>
            <person name="Beisson J."/>
            <person name="Blanc I."/>
            <person name="Bouhouche K."/>
            <person name="Camara F."/>
            <person name="Duharcourt S."/>
            <person name="Guigo R."/>
            <person name="Gogendeau D."/>
            <person name="Katinka M."/>
            <person name="Keller A.-M."/>
            <person name="Kissmehl R."/>
            <person name="Klotz C."/>
            <person name="Koll F."/>
            <person name="Le Moue A."/>
            <person name="Lepere C."/>
            <person name="Malinsky S."/>
            <person name="Nowacki M."/>
            <person name="Nowak J.K."/>
            <person name="Plattner H."/>
            <person name="Poulain J."/>
            <person name="Ruiz F."/>
            <person name="Serrano V."/>
            <person name="Zagulski M."/>
            <person name="Dessen P."/>
            <person name="Betermier M."/>
            <person name="Weissenbach J."/>
            <person name="Scarpelli C."/>
            <person name="Schachter V."/>
            <person name="Sperling L."/>
            <person name="Meyer E."/>
            <person name="Cohen J."/>
            <person name="Wincker P."/>
        </authorList>
    </citation>
    <scope>NUCLEOTIDE SEQUENCE [LARGE SCALE GENOMIC DNA]</scope>
    <source>
        <strain evidence="3 4">Stock d4-2</strain>
    </source>
</reference>
<dbReference type="GO" id="GO:0000145">
    <property type="term" value="C:exocyst"/>
    <property type="evidence" value="ECO:0007669"/>
    <property type="project" value="InterPro"/>
</dbReference>
<dbReference type="GO" id="GO:0006904">
    <property type="term" value="P:vesicle docking involved in exocytosis"/>
    <property type="evidence" value="ECO:0007669"/>
    <property type="project" value="InterPro"/>
</dbReference>
<accession>A0CKW9</accession>
<dbReference type="Pfam" id="PF04048">
    <property type="entry name" value="Sec8_N"/>
    <property type="match status" value="1"/>
</dbReference>
<feature type="coiled-coil region" evidence="1">
    <location>
        <begin position="47"/>
        <end position="110"/>
    </location>
</feature>
<sequence length="988" mass="117519">MFFNIIDDFLKQDNIGMQEANFSTTRYIAQLLISKKNVIDSPLSQQIEQVYQEMSTKENQCEEIISQIIDQKYDKFNPMINKPQIYGKAYDELSHNVKQSRKRLQSSKELLSSKSAELKHFYYQNIYYKEIISTLNKLKTIRSSIKLIQTQALNQPYEGSLECRKIKSLISIFPKQESFQIQYINKGFNLGLSQILGEFQNQLKEFFFLQRGSILKSTDAQKYYDLERKVRDLKSLSEILQFIKANLPEVTLQNDDELELCLIDQQLNSNELIISYNQLKRFIQMSFQFNDFDAVKQYVDNNTSKTGDINLNINTQQTSLLNIFLCIKGCTIIRKTNELLNKHFEDFKYNLQDLFTKSLTIFIKRQTPNDNIKISLFGELNFSSFATYKIISQFFKKLIAYAMIILRKQVLFGKTLHCLNVDVDENTLLLSLSELCRQLFWQINVVLSMFYKSSKISEQNKGRDVLDVRNEYHLFIQTTLQQLIKPSPLYYLLQRHLLDEVLQQCIESLKVFMRVEPIFKEPIDNEIQLQQELNCIKQLNEGVKNVVRNVVSLPKRQNKSFIPQINYQLTQDVQDQQLKQMLSDFHLINLKMQIPESIQFCYLIHELNVIDQITNLSIDFIQILNWILNVYLQEIRIKLKASIQGSQSEILMYNQDKQALQKKLLSYMEWKCKFQQSNPLLNDGINTQQRLQKAKGDKQFRFQLKQPMYQGYMEYLVNQVDESKTSPLIRSKEVLHTLGALHDNIHAFLTFTFQSIEQYLDKIDQQYLIKQLDIQQKDVPLEQQSIKIQLLKIFQLRCEQQSFQLEQFKNKNAIEIQYNDNVQQSFYRFLKLCNEIFLVQFDVYLVLRFEFHMRHLLMTNIQEFNFEYINFSQTLKESIQDETFNIITQDFWTIFKASLKAQFIRQRDFNPKKIQMILKDLNVMKDEMNNQGKRISHLRRYFKLYLVNGQDIEKFLKINAYKYKFDQIQEYCKLVKVENAESLRKYCL</sequence>
<name>A0CKW9_PARTE</name>
<keyword evidence="4" id="KW-1185">Reference proteome</keyword>
<dbReference type="AlphaFoldDB" id="A0CKW9"/>
<dbReference type="HOGENOM" id="CLU_302173_0_0_1"/>
<dbReference type="OrthoDB" id="291022at2759"/>
<dbReference type="KEGG" id="ptm:GSPATT00007983001"/>
<dbReference type="RefSeq" id="XP_001438833.1">
    <property type="nucleotide sequence ID" value="XM_001438796.1"/>
</dbReference>
<organism evidence="3 4">
    <name type="scientific">Paramecium tetraurelia</name>
    <dbReference type="NCBI Taxonomy" id="5888"/>
    <lineage>
        <taxon>Eukaryota</taxon>
        <taxon>Sar</taxon>
        <taxon>Alveolata</taxon>
        <taxon>Ciliophora</taxon>
        <taxon>Intramacronucleata</taxon>
        <taxon>Oligohymenophorea</taxon>
        <taxon>Peniculida</taxon>
        <taxon>Parameciidae</taxon>
        <taxon>Paramecium</taxon>
    </lineage>
</organism>
<dbReference type="GeneID" id="5024618"/>
<dbReference type="InParanoid" id="A0CKW9"/>
<evidence type="ECO:0000256" key="1">
    <source>
        <dbReference type="SAM" id="Coils"/>
    </source>
</evidence>
<protein>
    <recommendedName>
        <fullName evidence="2">Exocyst complex component Sec8 N-terminal domain-containing protein</fullName>
    </recommendedName>
</protein>
<dbReference type="OMA" id="KENQCEE"/>
<feature type="domain" description="Exocyst complex component Sec8 N-terminal" evidence="2">
    <location>
        <begin position="50"/>
        <end position="143"/>
    </location>
</feature>
<dbReference type="EMBL" id="CT868097">
    <property type="protein sequence ID" value="CAK71436.1"/>
    <property type="molecule type" value="Genomic_DNA"/>
</dbReference>
<keyword evidence="1" id="KW-0175">Coiled coil</keyword>
<dbReference type="InterPro" id="IPR007191">
    <property type="entry name" value="Sec8_exocyst_N"/>
</dbReference>
<gene>
    <name evidence="3" type="ORF">GSPATT00007983001</name>
</gene>
<evidence type="ECO:0000313" key="3">
    <source>
        <dbReference type="EMBL" id="CAK71436.1"/>
    </source>
</evidence>
<proteinExistence type="predicted"/>
<evidence type="ECO:0000313" key="4">
    <source>
        <dbReference type="Proteomes" id="UP000000600"/>
    </source>
</evidence>
<evidence type="ECO:0000259" key="2">
    <source>
        <dbReference type="Pfam" id="PF04048"/>
    </source>
</evidence>
<dbReference type="Proteomes" id="UP000000600">
    <property type="component" value="Unassembled WGS sequence"/>
</dbReference>